<proteinExistence type="predicted"/>
<dbReference type="InterPro" id="IPR006171">
    <property type="entry name" value="TOPRIM_dom"/>
</dbReference>
<evidence type="ECO:0008006" key="6">
    <source>
        <dbReference type="Google" id="ProtNLM"/>
    </source>
</evidence>
<dbReference type="PANTHER" id="PTHR30313:SF2">
    <property type="entry name" value="DNA PRIMASE"/>
    <property type="match status" value="1"/>
</dbReference>
<evidence type="ECO:0000313" key="4">
    <source>
        <dbReference type="EMBL" id="KAL3756987.1"/>
    </source>
</evidence>
<dbReference type="Pfam" id="PF08275">
    <property type="entry name" value="DNAG_N"/>
    <property type="match status" value="1"/>
</dbReference>
<gene>
    <name evidence="4" type="ORF">ACHAWU_008017</name>
</gene>
<feature type="region of interest" description="Disordered" evidence="1">
    <location>
        <begin position="503"/>
        <end position="535"/>
    </location>
</feature>
<feature type="domain" description="Toprim" evidence="3">
    <location>
        <begin position="259"/>
        <end position="345"/>
    </location>
</feature>
<comment type="caution">
    <text evidence="4">The sequence shown here is derived from an EMBL/GenBank/DDBJ whole genome shotgun (WGS) entry which is preliminary data.</text>
</comment>
<dbReference type="CDD" id="cd03364">
    <property type="entry name" value="TOPRIM_DnaG_primases"/>
    <property type="match status" value="1"/>
</dbReference>
<sequence length="535" mass="58250">MQAVEYVAREFGNADLVSDWNFGSRAGSGTYEGMSDEARVEEGKNTAGKYRRSSKCLITLPSAGKARTHLRTRNLSPVTIHTFAIGYAPDCYYGDEAKMSKTISDTKNSNSWGAGSLLEYLAGTGFSPDKIVEAGLAVRTKRQQSTPGADSIHQLSSRTELKTNNNFEGGAEDEQQRDYSGLMDRFRSRLIIPIFDESGQSVIALGGRQLEVATDGSDDKSSSFTPTKYLNSSDSRVYEEENASSETIIASTFDAPPAVVIVEGYLDAIALSNVGIQNVVASMGTALPFEQLKAAAEMGNVPGGKLELLFPIYVVRAKLSADMRTLTCRNILCMDGDDAGRNVVERPCGSNVLWKVPELNRNELYVATLPGGDVNIKDPADFVNFGGGGDKARERFQEEVLDQSMPWDEWYVARLLSKYDVDAKDGTEGSFAAVCNQMSTFLASFPSPADRARRLEADTEYGFSESRGERSRGKTIEQTDGLIGDATASKIERLGSFLRQRLAASSDERSSSSGESIVEKEVAREARSRSIDYAS</sequence>
<dbReference type="Proteomes" id="UP001530293">
    <property type="component" value="Unassembled WGS sequence"/>
</dbReference>
<feature type="compositionally biased region" description="Basic and acidic residues" evidence="1">
    <location>
        <begin position="517"/>
        <end position="535"/>
    </location>
</feature>
<dbReference type="AlphaFoldDB" id="A0ABD3M005"/>
<evidence type="ECO:0000259" key="3">
    <source>
        <dbReference type="Pfam" id="PF13662"/>
    </source>
</evidence>
<feature type="domain" description="DNA primase DNAG catalytic core N-terminal" evidence="2">
    <location>
        <begin position="116"/>
        <end position="240"/>
    </location>
</feature>
<dbReference type="Pfam" id="PF13662">
    <property type="entry name" value="Toprim_4"/>
    <property type="match status" value="1"/>
</dbReference>
<evidence type="ECO:0000259" key="2">
    <source>
        <dbReference type="Pfam" id="PF08275"/>
    </source>
</evidence>
<protein>
    <recommendedName>
        <fullName evidence="6">Toprim domain-containing protein</fullName>
    </recommendedName>
</protein>
<organism evidence="4 5">
    <name type="scientific">Discostella pseudostelligera</name>
    <dbReference type="NCBI Taxonomy" id="259834"/>
    <lineage>
        <taxon>Eukaryota</taxon>
        <taxon>Sar</taxon>
        <taxon>Stramenopiles</taxon>
        <taxon>Ochrophyta</taxon>
        <taxon>Bacillariophyta</taxon>
        <taxon>Coscinodiscophyceae</taxon>
        <taxon>Thalassiosirophycidae</taxon>
        <taxon>Stephanodiscales</taxon>
        <taxon>Stephanodiscaceae</taxon>
        <taxon>Discostella</taxon>
    </lineage>
</organism>
<accession>A0ABD3M005</accession>
<dbReference type="PANTHER" id="PTHR30313">
    <property type="entry name" value="DNA PRIMASE"/>
    <property type="match status" value="1"/>
</dbReference>
<feature type="region of interest" description="Disordered" evidence="1">
    <location>
        <begin position="140"/>
        <end position="178"/>
    </location>
</feature>
<evidence type="ECO:0000256" key="1">
    <source>
        <dbReference type="SAM" id="MobiDB-lite"/>
    </source>
</evidence>
<evidence type="ECO:0000313" key="5">
    <source>
        <dbReference type="Proteomes" id="UP001530293"/>
    </source>
</evidence>
<dbReference type="Gene3D" id="3.40.1360.10">
    <property type="match status" value="1"/>
</dbReference>
<name>A0ABD3M005_9STRA</name>
<dbReference type="InterPro" id="IPR050219">
    <property type="entry name" value="DnaG_primase"/>
</dbReference>
<feature type="compositionally biased region" description="Polar residues" evidence="1">
    <location>
        <begin position="143"/>
        <end position="167"/>
    </location>
</feature>
<keyword evidence="5" id="KW-1185">Reference proteome</keyword>
<dbReference type="Gene3D" id="3.90.980.10">
    <property type="entry name" value="DNA primase, catalytic core, N-terminal domain"/>
    <property type="match status" value="1"/>
</dbReference>
<dbReference type="EMBL" id="JALLBG020000281">
    <property type="protein sequence ID" value="KAL3756987.1"/>
    <property type="molecule type" value="Genomic_DNA"/>
</dbReference>
<dbReference type="InterPro" id="IPR037068">
    <property type="entry name" value="DNA_primase_core_N_sf"/>
</dbReference>
<dbReference type="InterPro" id="IPR034151">
    <property type="entry name" value="TOPRIM_DnaG_bac"/>
</dbReference>
<dbReference type="InterPro" id="IPR013264">
    <property type="entry name" value="DNAG_N"/>
</dbReference>
<dbReference type="SUPFAM" id="SSF56731">
    <property type="entry name" value="DNA primase core"/>
    <property type="match status" value="1"/>
</dbReference>
<reference evidence="4 5" key="1">
    <citation type="submission" date="2024-10" db="EMBL/GenBank/DDBJ databases">
        <title>Updated reference genomes for cyclostephanoid diatoms.</title>
        <authorList>
            <person name="Roberts W.R."/>
            <person name="Alverson A.J."/>
        </authorList>
    </citation>
    <scope>NUCLEOTIDE SEQUENCE [LARGE SCALE GENOMIC DNA]</scope>
    <source>
        <strain evidence="4 5">AJA232-27</strain>
    </source>
</reference>